<dbReference type="EMBL" id="JAPWDV010000004">
    <property type="protein sequence ID" value="KAJ6215704.1"/>
    <property type="molecule type" value="Genomic_DNA"/>
</dbReference>
<reference evidence="1" key="1">
    <citation type="submission" date="2022-12" db="EMBL/GenBank/DDBJ databases">
        <title>Genome assemblies of Blomia tropicalis.</title>
        <authorList>
            <person name="Cui Y."/>
        </authorList>
    </citation>
    <scope>NUCLEOTIDE SEQUENCE</scope>
    <source>
        <tissue evidence="1">Adult mites</tissue>
    </source>
</reference>
<proteinExistence type="predicted"/>
<name>A0A9Q0LYM9_BLOTA</name>
<comment type="caution">
    <text evidence="1">The sequence shown here is derived from an EMBL/GenBank/DDBJ whole genome shotgun (WGS) entry which is preliminary data.</text>
</comment>
<evidence type="ECO:0000313" key="1">
    <source>
        <dbReference type="EMBL" id="KAJ6215704.1"/>
    </source>
</evidence>
<keyword evidence="2" id="KW-1185">Reference proteome</keyword>
<dbReference type="Proteomes" id="UP001142055">
    <property type="component" value="Chromosome 4"/>
</dbReference>
<gene>
    <name evidence="1" type="ORF">RDWZM_010204</name>
</gene>
<dbReference type="OMA" id="INILHYK"/>
<dbReference type="AlphaFoldDB" id="A0A9Q0LYM9"/>
<accession>A0A9Q0LYM9</accession>
<sequence>MGQYFNGFLVSGREYICSKINENLIVQDAWSIKDQLLFLRIDQRDNQTKHNVQQLLLVYDYQMERFVQIFHSNDRQLIGQAEQSNKLSDLISVSIMKSSYNNHDNRSPSFVYFDTRNTLRTNCHSNWFYDPPNSAFCRRHATTTILGRVLSIIKPIALDKPEMVNNLNNYRVAVYRHEHFPLANVHQIGRLNHVPIQDAISQLIIASTLSLQVNNGNFDSRSSQNVRFMFSNKLGLFIAWLQSSNDHQVFNWWNNFETNCAVLLPVKQSPIIRICSNRFRFLSFIEFDPHIFILVPNNKIIKLNHTLITKQFRIHNNLEINLDTMKLDIDDSIETFLKCSTQSIRNYTY</sequence>
<protein>
    <submittedName>
        <fullName evidence="1">Uncharacterized protein</fullName>
    </submittedName>
</protein>
<evidence type="ECO:0000313" key="2">
    <source>
        <dbReference type="Proteomes" id="UP001142055"/>
    </source>
</evidence>
<organism evidence="1 2">
    <name type="scientific">Blomia tropicalis</name>
    <name type="common">Mite</name>
    <dbReference type="NCBI Taxonomy" id="40697"/>
    <lineage>
        <taxon>Eukaryota</taxon>
        <taxon>Metazoa</taxon>
        <taxon>Ecdysozoa</taxon>
        <taxon>Arthropoda</taxon>
        <taxon>Chelicerata</taxon>
        <taxon>Arachnida</taxon>
        <taxon>Acari</taxon>
        <taxon>Acariformes</taxon>
        <taxon>Sarcoptiformes</taxon>
        <taxon>Astigmata</taxon>
        <taxon>Glycyphagoidea</taxon>
        <taxon>Echimyopodidae</taxon>
        <taxon>Blomia</taxon>
    </lineage>
</organism>